<dbReference type="GeneID" id="104588107"/>
<dbReference type="eggNOG" id="KOG1339">
    <property type="taxonomic scope" value="Eukaryota"/>
</dbReference>
<dbReference type="OrthoDB" id="2747330at2759"/>
<protein>
    <submittedName>
        <fullName evidence="10">Aspartic proteinase CDR1-like</fullName>
    </submittedName>
</protein>
<evidence type="ECO:0000256" key="3">
    <source>
        <dbReference type="ARBA" id="ARBA00022525"/>
    </source>
</evidence>
<organism evidence="9 10">
    <name type="scientific">Nelumbo nucifera</name>
    <name type="common">Sacred lotus</name>
    <dbReference type="NCBI Taxonomy" id="4432"/>
    <lineage>
        <taxon>Eukaryota</taxon>
        <taxon>Viridiplantae</taxon>
        <taxon>Streptophyta</taxon>
        <taxon>Embryophyta</taxon>
        <taxon>Tracheophyta</taxon>
        <taxon>Spermatophyta</taxon>
        <taxon>Magnoliopsida</taxon>
        <taxon>Proteales</taxon>
        <taxon>Nelumbonaceae</taxon>
        <taxon>Nelumbo</taxon>
    </lineage>
</organism>
<evidence type="ECO:0000256" key="7">
    <source>
        <dbReference type="ARBA" id="ARBA00022801"/>
    </source>
</evidence>
<dbReference type="InterPro" id="IPR032861">
    <property type="entry name" value="TAXi_N"/>
</dbReference>
<dbReference type="FunFam" id="2.40.70.10:FF:000016">
    <property type="entry name" value="Probable aspartic protease At2g35615"/>
    <property type="match status" value="1"/>
</dbReference>
<keyword evidence="3" id="KW-0964">Secreted</keyword>
<evidence type="ECO:0000256" key="2">
    <source>
        <dbReference type="ARBA" id="ARBA00007447"/>
    </source>
</evidence>
<keyword evidence="6" id="KW-0064">Aspartyl protease</keyword>
<dbReference type="FunFam" id="2.40.70.10:FF:000050">
    <property type="entry name" value="Aspartic proteinase CDR1"/>
    <property type="match status" value="1"/>
</dbReference>
<dbReference type="CDD" id="cd05476">
    <property type="entry name" value="pepsin_A_like_plant"/>
    <property type="match status" value="1"/>
</dbReference>
<dbReference type="FunCoup" id="A0A1U7YUY2">
    <property type="interactions" value="121"/>
</dbReference>
<evidence type="ECO:0000256" key="5">
    <source>
        <dbReference type="ARBA" id="ARBA00022729"/>
    </source>
</evidence>
<reference evidence="10" key="1">
    <citation type="submission" date="2025-08" db="UniProtKB">
        <authorList>
            <consortium name="RefSeq"/>
        </authorList>
    </citation>
    <scope>IDENTIFICATION</scope>
</reference>
<keyword evidence="5" id="KW-0732">Signal</keyword>
<name>A0A1U7YUY2_NELNU</name>
<dbReference type="OMA" id="CSIEAQK"/>
<gene>
    <name evidence="10" type="primary">LOC104588107</name>
</gene>
<proteinExistence type="inferred from homology"/>
<dbReference type="InterPro" id="IPR033121">
    <property type="entry name" value="PEPTIDASE_A1"/>
</dbReference>
<dbReference type="PANTHER" id="PTHR47967">
    <property type="entry name" value="OS07G0603500 PROTEIN-RELATED"/>
    <property type="match status" value="1"/>
</dbReference>
<accession>A0A1U7YUY2</accession>
<evidence type="ECO:0000256" key="8">
    <source>
        <dbReference type="ARBA" id="ARBA00023180"/>
    </source>
</evidence>
<dbReference type="RefSeq" id="XP_010244229.1">
    <property type="nucleotide sequence ID" value="XM_010245927.1"/>
</dbReference>
<evidence type="ECO:0000256" key="1">
    <source>
        <dbReference type="ARBA" id="ARBA00004613"/>
    </source>
</evidence>
<dbReference type="Pfam" id="PF14541">
    <property type="entry name" value="TAXi_C"/>
    <property type="match status" value="1"/>
</dbReference>
<dbReference type="GO" id="GO:0005576">
    <property type="term" value="C:extracellular region"/>
    <property type="evidence" value="ECO:0000318"/>
    <property type="project" value="GO_Central"/>
</dbReference>
<evidence type="ECO:0000313" key="9">
    <source>
        <dbReference type="Proteomes" id="UP000189703"/>
    </source>
</evidence>
<dbReference type="GO" id="GO:0004190">
    <property type="term" value="F:aspartic-type endopeptidase activity"/>
    <property type="evidence" value="ECO:0000318"/>
    <property type="project" value="GO_Central"/>
</dbReference>
<evidence type="ECO:0000256" key="4">
    <source>
        <dbReference type="ARBA" id="ARBA00022670"/>
    </source>
</evidence>
<dbReference type="GO" id="GO:0006508">
    <property type="term" value="P:proteolysis"/>
    <property type="evidence" value="ECO:0007669"/>
    <property type="project" value="UniProtKB-KW"/>
</dbReference>
<dbReference type="AlphaFoldDB" id="A0A1U7YUY2"/>
<comment type="similarity">
    <text evidence="2">Belongs to the peptidase A1 family.</text>
</comment>
<dbReference type="Proteomes" id="UP000189703">
    <property type="component" value="Unplaced"/>
</dbReference>
<dbReference type="Gene3D" id="2.40.70.10">
    <property type="entry name" value="Acid Proteases"/>
    <property type="match status" value="2"/>
</dbReference>
<evidence type="ECO:0000313" key="10">
    <source>
        <dbReference type="RefSeq" id="XP_010244229.1"/>
    </source>
</evidence>
<dbReference type="PROSITE" id="PS51767">
    <property type="entry name" value="PEPTIDASE_A1"/>
    <property type="match status" value="1"/>
</dbReference>
<dbReference type="PANTHER" id="PTHR47967:SF128">
    <property type="entry name" value="ASPARTIC PROTEINASE CDR1-LIKE"/>
    <property type="match status" value="1"/>
</dbReference>
<evidence type="ECO:0000256" key="6">
    <source>
        <dbReference type="ARBA" id="ARBA00022750"/>
    </source>
</evidence>
<sequence length="445" mass="49186">MATNNLTVSPLHILILFFSIYLSSYSLIEASHGGFSINLIHRDSSLSPFYNHSESPSQRMQNAFHRSITRVNRFKQPKLSPATVRSVLIPNEESGEYLMKLLVGTPPSQVLAIADTGSDLIWTQCKPCAHCYKQKRPLFDPKNSSTYRNLPCKSKPCKYLESRFCSRKGNLCEYWYTYGDGSMTKGNVAADTFTLASTNGRSVALPKMVFGCSHYSHGSFGEQETGVVGLGRGSLSLISQLGSLADGKFSYCLVPMSKENASSTLSFGRRAVVSGKGVVSTPLVWGEDESFYYLTLEGFSVGDKKLTYSKYPSAKSGKTKESGNIIIDSGTTLTFLPEELFNELESAVKDEIDLEPVPDPHKDLKLCFRTRTDIKVPTITAHFTGADVQLKAVNTFVRIADDVVCLAMLPSQFSIFGNLAQINFLVGYDIIYRKVSFMPTDCTKH</sequence>
<keyword evidence="8" id="KW-0325">Glycoprotein</keyword>
<dbReference type="InterPro" id="IPR032799">
    <property type="entry name" value="TAXi_C"/>
</dbReference>
<dbReference type="KEGG" id="nnu:104588107"/>
<dbReference type="InterPro" id="IPR001969">
    <property type="entry name" value="Aspartic_peptidase_AS"/>
</dbReference>
<comment type="subcellular location">
    <subcellularLocation>
        <location evidence="1">Secreted</location>
    </subcellularLocation>
</comment>
<keyword evidence="9" id="KW-1185">Reference proteome</keyword>
<dbReference type="InterPro" id="IPR021109">
    <property type="entry name" value="Peptidase_aspartic_dom_sf"/>
</dbReference>
<dbReference type="PROSITE" id="PS00141">
    <property type="entry name" value="ASP_PROTEASE"/>
    <property type="match status" value="2"/>
</dbReference>
<dbReference type="Pfam" id="PF14543">
    <property type="entry name" value="TAXi_N"/>
    <property type="match status" value="1"/>
</dbReference>
<keyword evidence="7" id="KW-0378">Hydrolase</keyword>
<dbReference type="InterPro" id="IPR034161">
    <property type="entry name" value="Pepsin-like_plant"/>
</dbReference>
<dbReference type="SUPFAM" id="SSF50630">
    <property type="entry name" value="Acid proteases"/>
    <property type="match status" value="1"/>
</dbReference>
<dbReference type="InterPro" id="IPR051708">
    <property type="entry name" value="Plant_Aspart_Prot_A1"/>
</dbReference>
<keyword evidence="4" id="KW-0645">Protease</keyword>